<dbReference type="InterPro" id="IPR003607">
    <property type="entry name" value="HD/PDEase_dom"/>
</dbReference>
<dbReference type="PANTHER" id="PTHR35795:SF1">
    <property type="entry name" value="BIS(5'-NUCLEOSYL)-TETRAPHOSPHATASE, SYMMETRICAL"/>
    <property type="match status" value="1"/>
</dbReference>
<dbReference type="RefSeq" id="WP_132847238.1">
    <property type="nucleotide sequence ID" value="NZ_CP058648.1"/>
</dbReference>
<gene>
    <name evidence="3" type="ORF">EDD79_1001154</name>
</gene>
<organism evidence="3 4">
    <name type="scientific">Serpentinicella alkaliphila</name>
    <dbReference type="NCBI Taxonomy" id="1734049"/>
    <lineage>
        <taxon>Bacteria</taxon>
        <taxon>Bacillati</taxon>
        <taxon>Bacillota</taxon>
        <taxon>Clostridia</taxon>
        <taxon>Peptostreptococcales</taxon>
        <taxon>Natronincolaceae</taxon>
        <taxon>Serpentinicella</taxon>
    </lineage>
</organism>
<dbReference type="SUPFAM" id="SSF109604">
    <property type="entry name" value="HD-domain/PDEase-like"/>
    <property type="match status" value="1"/>
</dbReference>
<dbReference type="AlphaFoldDB" id="A0A4R2TYA0"/>
<evidence type="ECO:0000313" key="3">
    <source>
        <dbReference type="EMBL" id="TCQ08067.1"/>
    </source>
</evidence>
<protein>
    <submittedName>
        <fullName evidence="3">dGTPase</fullName>
    </submittedName>
</protein>
<keyword evidence="1" id="KW-0378">Hydrolase</keyword>
<dbReference type="Pfam" id="PF13286">
    <property type="entry name" value="HD_assoc"/>
    <property type="match status" value="1"/>
</dbReference>
<reference evidence="3 4" key="1">
    <citation type="submission" date="2019-03" db="EMBL/GenBank/DDBJ databases">
        <title>Genomic Encyclopedia of Type Strains, Phase IV (KMG-IV): sequencing the most valuable type-strain genomes for metagenomic binning, comparative biology and taxonomic classification.</title>
        <authorList>
            <person name="Goeker M."/>
        </authorList>
    </citation>
    <scope>NUCLEOTIDE SEQUENCE [LARGE SCALE GENOMIC DNA]</scope>
    <source>
        <strain evidence="3 4">DSM 100013</strain>
    </source>
</reference>
<evidence type="ECO:0000313" key="4">
    <source>
        <dbReference type="Proteomes" id="UP000295504"/>
    </source>
</evidence>
<keyword evidence="4" id="KW-1185">Reference proteome</keyword>
<proteinExistence type="predicted"/>
<accession>A0A4R2TYA0</accession>
<dbReference type="InterPro" id="IPR051094">
    <property type="entry name" value="Diverse_Catalytic_Enzymes"/>
</dbReference>
<evidence type="ECO:0000259" key="2">
    <source>
        <dbReference type="PROSITE" id="PS51831"/>
    </source>
</evidence>
<dbReference type="Proteomes" id="UP000295504">
    <property type="component" value="Unassembled WGS sequence"/>
</dbReference>
<feature type="domain" description="HD" evidence="2">
    <location>
        <begin position="73"/>
        <end position="183"/>
    </location>
</feature>
<sequence>MYRKETETFEKYNLSPFAQLSEESKGRQVVEEECDIRTCYQKDRDRIIHSESFRKLKGKTQVYIIKYDSFRTRLTHTLEVSQIARTIARALKLNEDLVEAIALGHDLGHTCFGHSGEEVLNRLTGHFKHNEQSLRVIDVLEREGKGLNLTMEVRDGILNHTGEGIPFTLEGKLVKLIDRVTYLCHDIQDSISAGILRKDDIPRDILEVLGDTHSLRVNTFVHDIIKETKKQLEKEEDIIITQSHVVYEKMSKLREFMFKNVYNGELCTVEKEKATYIVEFLYKYFINYPNLLPELYLKSVNGENLNRVVTDFIAMCTDSYAIKLFQNKVIPFPENINSKM</sequence>
<dbReference type="OrthoDB" id="9803619at2"/>
<dbReference type="PROSITE" id="PS51831">
    <property type="entry name" value="HD"/>
    <property type="match status" value="1"/>
</dbReference>
<dbReference type="EMBL" id="SLYC01000001">
    <property type="protein sequence ID" value="TCQ08067.1"/>
    <property type="molecule type" value="Genomic_DNA"/>
</dbReference>
<dbReference type="SMART" id="SM00471">
    <property type="entry name" value="HDc"/>
    <property type="match status" value="1"/>
</dbReference>
<dbReference type="GO" id="GO:0016787">
    <property type="term" value="F:hydrolase activity"/>
    <property type="evidence" value="ECO:0007669"/>
    <property type="project" value="UniProtKB-KW"/>
</dbReference>
<comment type="caution">
    <text evidence="3">The sequence shown here is derived from an EMBL/GenBank/DDBJ whole genome shotgun (WGS) entry which is preliminary data.</text>
</comment>
<name>A0A4R2TYA0_9FIRM</name>
<dbReference type="NCBIfam" id="NF002327">
    <property type="entry name" value="PRK01286.1-2"/>
    <property type="match status" value="1"/>
</dbReference>
<dbReference type="Gene3D" id="1.10.3210.10">
    <property type="entry name" value="Hypothetical protein af1432"/>
    <property type="match status" value="1"/>
</dbReference>
<dbReference type="InterPro" id="IPR026875">
    <property type="entry name" value="PHydrolase_assoc_dom"/>
</dbReference>
<dbReference type="CDD" id="cd00077">
    <property type="entry name" value="HDc"/>
    <property type="match status" value="1"/>
</dbReference>
<evidence type="ECO:0000256" key="1">
    <source>
        <dbReference type="ARBA" id="ARBA00022801"/>
    </source>
</evidence>
<dbReference type="InterPro" id="IPR006674">
    <property type="entry name" value="HD_domain"/>
</dbReference>
<dbReference type="PANTHER" id="PTHR35795">
    <property type="entry name" value="SLR1885 PROTEIN"/>
    <property type="match status" value="1"/>
</dbReference>
<dbReference type="Pfam" id="PF01966">
    <property type="entry name" value="HD"/>
    <property type="match status" value="1"/>
</dbReference>